<sequence length="433" mass="50216">MNALKAFLPPAGDGDTLKHQKARKRILEALEALGYYLRFKLYTDRQLGLTTTPPFIEYDREVPWTNVPTSKGKKEDDVIQHAQGVSPHNHFSESTAGPAVNRANRLKYGETFRDFWKVNTRYFPYQELIVAGISDDLDEHPEFTDDEAQRTDQYDLNPTHILGAERRRNDDHRPNIFWNWEIKPCIWAYYTQVDPLILHVIADYFGVQIIVFTYDGDPYNQLDGVNNADVEIGRNIDPQRRLSDRANQFKARLFGHIPRTCSRPGEWLRFSPEHKLGNRVEQNGNPDLPWWRPPVPNAPNAPVPLERLDRLPCEDEYHGVPLSQFPYTARPPNPPPRRIWIPQDESVLDKAKFDLFMHGRDIPGTAHRGLPDKATTMAWRVHISAADSNIALPRAPDPKNQIRYGGLRDLPVEFWEDYSREFLWQHRYRSLAG</sequence>
<protein>
    <submittedName>
        <fullName evidence="1">Uncharacterized protein</fullName>
    </submittedName>
</protein>
<name>A0AAE0P4Q7_9PEZI</name>
<proteinExistence type="predicted"/>
<comment type="caution">
    <text evidence="1">The sequence shown here is derived from an EMBL/GenBank/DDBJ whole genome shotgun (WGS) entry which is preliminary data.</text>
</comment>
<gene>
    <name evidence="1" type="ORF">B0H63DRAFT_516486</name>
</gene>
<dbReference type="EMBL" id="JAULSW010000001">
    <property type="protein sequence ID" value="KAK3393296.1"/>
    <property type="molecule type" value="Genomic_DNA"/>
</dbReference>
<dbReference type="Proteomes" id="UP001285441">
    <property type="component" value="Unassembled WGS sequence"/>
</dbReference>
<keyword evidence="2" id="KW-1185">Reference proteome</keyword>
<reference evidence="1" key="2">
    <citation type="submission" date="2023-06" db="EMBL/GenBank/DDBJ databases">
        <authorList>
            <consortium name="Lawrence Berkeley National Laboratory"/>
            <person name="Haridas S."/>
            <person name="Hensen N."/>
            <person name="Bonometti L."/>
            <person name="Westerberg I."/>
            <person name="Brannstrom I.O."/>
            <person name="Guillou S."/>
            <person name="Cros-Aarteil S."/>
            <person name="Calhoun S."/>
            <person name="Kuo A."/>
            <person name="Mondo S."/>
            <person name="Pangilinan J."/>
            <person name="Riley R."/>
            <person name="LaButti K."/>
            <person name="Andreopoulos B."/>
            <person name="Lipzen A."/>
            <person name="Chen C."/>
            <person name="Yanf M."/>
            <person name="Daum C."/>
            <person name="Ng V."/>
            <person name="Clum A."/>
            <person name="Steindorff A."/>
            <person name="Ohm R."/>
            <person name="Martin F."/>
            <person name="Silar P."/>
            <person name="Natvig D."/>
            <person name="Lalanne C."/>
            <person name="Gautier V."/>
            <person name="Ament-velasquez S.L."/>
            <person name="Kruys A."/>
            <person name="Hutchinson M.I."/>
            <person name="Powell A.J."/>
            <person name="Barry K."/>
            <person name="Miller A.N."/>
            <person name="Grigoriev I.V."/>
            <person name="Debuchy R."/>
            <person name="Gladieux P."/>
            <person name="Thoren M.H."/>
            <person name="Johannesson H."/>
        </authorList>
    </citation>
    <scope>NUCLEOTIDE SEQUENCE</scope>
    <source>
        <strain evidence="1">CBS 232.78</strain>
    </source>
</reference>
<reference evidence="1" key="1">
    <citation type="journal article" date="2023" name="Mol. Phylogenet. Evol.">
        <title>Genome-scale phylogeny and comparative genomics of the fungal order Sordariales.</title>
        <authorList>
            <person name="Hensen N."/>
            <person name="Bonometti L."/>
            <person name="Westerberg I."/>
            <person name="Brannstrom I.O."/>
            <person name="Guillou S."/>
            <person name="Cros-Aarteil S."/>
            <person name="Calhoun S."/>
            <person name="Haridas S."/>
            <person name="Kuo A."/>
            <person name="Mondo S."/>
            <person name="Pangilinan J."/>
            <person name="Riley R."/>
            <person name="LaButti K."/>
            <person name="Andreopoulos B."/>
            <person name="Lipzen A."/>
            <person name="Chen C."/>
            <person name="Yan M."/>
            <person name="Daum C."/>
            <person name="Ng V."/>
            <person name="Clum A."/>
            <person name="Steindorff A."/>
            <person name="Ohm R.A."/>
            <person name="Martin F."/>
            <person name="Silar P."/>
            <person name="Natvig D.O."/>
            <person name="Lalanne C."/>
            <person name="Gautier V."/>
            <person name="Ament-Velasquez S.L."/>
            <person name="Kruys A."/>
            <person name="Hutchinson M.I."/>
            <person name="Powell A.J."/>
            <person name="Barry K."/>
            <person name="Miller A.N."/>
            <person name="Grigoriev I.V."/>
            <person name="Debuchy R."/>
            <person name="Gladieux P."/>
            <person name="Hiltunen Thoren M."/>
            <person name="Johannesson H."/>
        </authorList>
    </citation>
    <scope>NUCLEOTIDE SEQUENCE</scope>
    <source>
        <strain evidence="1">CBS 232.78</strain>
    </source>
</reference>
<dbReference type="AlphaFoldDB" id="A0AAE0P4Q7"/>
<accession>A0AAE0P4Q7</accession>
<evidence type="ECO:0000313" key="2">
    <source>
        <dbReference type="Proteomes" id="UP001285441"/>
    </source>
</evidence>
<evidence type="ECO:0000313" key="1">
    <source>
        <dbReference type="EMBL" id="KAK3393296.1"/>
    </source>
</evidence>
<organism evidence="1 2">
    <name type="scientific">Podospora didyma</name>
    <dbReference type="NCBI Taxonomy" id="330526"/>
    <lineage>
        <taxon>Eukaryota</taxon>
        <taxon>Fungi</taxon>
        <taxon>Dikarya</taxon>
        <taxon>Ascomycota</taxon>
        <taxon>Pezizomycotina</taxon>
        <taxon>Sordariomycetes</taxon>
        <taxon>Sordariomycetidae</taxon>
        <taxon>Sordariales</taxon>
        <taxon>Podosporaceae</taxon>
        <taxon>Podospora</taxon>
    </lineage>
</organism>